<dbReference type="eggNOG" id="COG4315">
    <property type="taxonomic scope" value="Bacteria"/>
</dbReference>
<dbReference type="Pfam" id="PF03640">
    <property type="entry name" value="Lipoprotein_15"/>
    <property type="match status" value="2"/>
</dbReference>
<keyword evidence="4" id="KW-1185">Reference proteome</keyword>
<reference evidence="4" key="1">
    <citation type="journal article" date="2012" name="J. Bacteriol.">
        <title>Genome Sequence of Micromonospora lupini Lupac 08, Isolated from Root Nodules of Lupinus angustifolius.</title>
        <authorList>
            <person name="Alonso-Vega P."/>
            <person name="Normand P."/>
            <person name="Bacigalupe R."/>
            <person name="Pujic P."/>
            <person name="Lajus A."/>
            <person name="Vallenet D."/>
            <person name="Carro L."/>
            <person name="Coll P."/>
            <person name="Trujillo M.E."/>
        </authorList>
    </citation>
    <scope>NUCLEOTIDE SEQUENCE [LARGE SCALE GENOMIC DNA]</scope>
    <source>
        <strain evidence="4">Lupac 08</strain>
    </source>
</reference>
<dbReference type="OrthoDB" id="597632at2"/>
<evidence type="ECO:0000313" key="4">
    <source>
        <dbReference type="Proteomes" id="UP000003448"/>
    </source>
</evidence>
<proteinExistence type="predicted"/>
<dbReference type="AlphaFoldDB" id="I0KZN1"/>
<dbReference type="GO" id="GO:0043448">
    <property type="term" value="P:alkane catabolic process"/>
    <property type="evidence" value="ECO:0007669"/>
    <property type="project" value="TreeGrafter"/>
</dbReference>
<dbReference type="PANTHER" id="PTHR39335">
    <property type="entry name" value="BLL4220 PROTEIN"/>
    <property type="match status" value="1"/>
</dbReference>
<keyword evidence="2" id="KW-0732">Signal</keyword>
<dbReference type="STRING" id="1150864.MILUP08_41947"/>
<organism evidence="3 4">
    <name type="scientific">Micromonospora lupini str. Lupac 08</name>
    <dbReference type="NCBI Taxonomy" id="1150864"/>
    <lineage>
        <taxon>Bacteria</taxon>
        <taxon>Bacillati</taxon>
        <taxon>Actinomycetota</taxon>
        <taxon>Actinomycetes</taxon>
        <taxon>Micromonosporales</taxon>
        <taxon>Micromonosporaceae</taxon>
        <taxon>Micromonospora</taxon>
    </lineage>
</organism>
<feature type="region of interest" description="Disordered" evidence="1">
    <location>
        <begin position="26"/>
        <end position="52"/>
    </location>
</feature>
<feature type="signal peptide" evidence="2">
    <location>
        <begin position="1"/>
        <end position="24"/>
    </location>
</feature>
<dbReference type="Proteomes" id="UP000003448">
    <property type="component" value="Unassembled WGS sequence"/>
</dbReference>
<accession>I0KZN1</accession>
<comment type="caution">
    <text evidence="3">The sequence shown here is derived from an EMBL/GenBank/DDBJ whole genome shotgun (WGS) entry which is preliminary data.</text>
</comment>
<sequence>MMRNHVTPLIAVLAVGAATLTACGSSQVPPGPARAADLGGSPAASPTGGAGVALLPGTAKSNNAAAGTGDWATPNGGVATGDARESAERWVQVTAGKAGKLDPVVVNGAGLTLYRFDKDSNKPPVSNCDGDCAATWPPVTVAPAGKVFVAGVKAADVGTIPRPDGTRQVAIGGWPVYRFAKDTKPGDTNGQGVGTTWFGVTPTGGKAGVSGGEGSAPAASPAPPATSAVLFDDPNFGDGAGSQGVAGTGCRNLSRPGVSSSVAAPGSLKLWAGPDCTGRSKVINGDVADLETVGFDNAVVSVRLG</sequence>
<protein>
    <submittedName>
        <fullName evidence="3">Lipoprotein</fullName>
    </submittedName>
</protein>
<feature type="chain" id="PRO_5039328917" evidence="2">
    <location>
        <begin position="25"/>
        <end position="305"/>
    </location>
</feature>
<dbReference type="RefSeq" id="WP_007457390.1">
    <property type="nucleotide sequence ID" value="NZ_HF570108.1"/>
</dbReference>
<evidence type="ECO:0000313" key="3">
    <source>
        <dbReference type="EMBL" id="CCH17028.1"/>
    </source>
</evidence>
<feature type="region of interest" description="Disordered" evidence="1">
    <location>
        <begin position="204"/>
        <end position="234"/>
    </location>
</feature>
<keyword evidence="3" id="KW-0449">Lipoprotein</keyword>
<dbReference type="PANTHER" id="PTHR39335:SF1">
    <property type="entry name" value="BLL4220 PROTEIN"/>
    <property type="match status" value="1"/>
</dbReference>
<evidence type="ECO:0000256" key="1">
    <source>
        <dbReference type="SAM" id="MobiDB-lite"/>
    </source>
</evidence>
<feature type="compositionally biased region" description="Gly residues" evidence="1">
    <location>
        <begin position="205"/>
        <end position="214"/>
    </location>
</feature>
<gene>
    <name evidence="3" type="ORF">MILUP08_41947</name>
</gene>
<name>I0KZN1_9ACTN</name>
<evidence type="ECO:0000256" key="2">
    <source>
        <dbReference type="SAM" id="SignalP"/>
    </source>
</evidence>
<dbReference type="EMBL" id="CAIE01000017">
    <property type="protein sequence ID" value="CCH17028.1"/>
    <property type="molecule type" value="Genomic_DNA"/>
</dbReference>
<dbReference type="PROSITE" id="PS51257">
    <property type="entry name" value="PROKAR_LIPOPROTEIN"/>
    <property type="match status" value="1"/>
</dbReference>
<dbReference type="InterPro" id="IPR005297">
    <property type="entry name" value="Lipoprotein_repeat"/>
</dbReference>